<dbReference type="EMBL" id="JAVREO010000020">
    <property type="protein sequence ID" value="MDT0269871.1"/>
    <property type="molecule type" value="Genomic_DNA"/>
</dbReference>
<dbReference type="Gene3D" id="3.40.50.300">
    <property type="entry name" value="P-loop containing nucleotide triphosphate hydrolases"/>
    <property type="match status" value="1"/>
</dbReference>
<sequence length="723" mass="75771">MTDVTEQTVTDGGEFLGRRRELVSLRAELRRAGLDTLAGRPAPRGRVLLVAGRPGTGRSALAGAFAAELVARGAYPAGLLAARLTEPGGEPVAVERVARELLGQLGATAPAGGGDAELADLLRERLDERAAVLLLDDVASAEQLAELVPDNRDCVVLAVAGGPLTGVPDVRPCVLGGLDRPDAVRLLERGAGPVRGTVDPGAADRLAELCADLPAALVLTAGWLTLHPDHTLAEAVRRIAVAADELPPPDDGRPADPADLPLRRAFGLVHGALPGPAARLLRLLALAPGGLVDDHVAAALAGSPIGLARTLLADFAAFGLLRPLPGPGSQYRVPDCLGPLLAALLRAHERPAEVLLARARMLERTVRQLRACHASTEPAGSPAARWLAELPRALRFEQPAAAADWLTSRLPGLLAAARLVVADGELDTLARRLVAALTRALIAHRGADAAAPELYRLHELVLGVAERLGLTRERAAALLNLGDLDARTGRLTEALARYRAALEVSRAEGDAADPLAVGRTLESIGGTYAELADWQRAADWYGRAVALAQSRDDLAAEARLQGRIGAVLSYDGQLDASLRAWRAAAVGHRRRGDAHAYARSLTEAARVLEYAGEFTEAERTGREALRLAAGTGDQRLQAALRLRLADAADRLGRVETAAVHRAVAEQLLAVSGPEPAAEQPPEPTPEGGRRPAPEPTPEGGPGAEPGVIPERSTCETQPKRPID</sequence>
<dbReference type="Pfam" id="PF13424">
    <property type="entry name" value="TPR_12"/>
    <property type="match status" value="1"/>
</dbReference>
<organism evidence="4 5">
    <name type="scientific">Streptomyces chisholmiae</name>
    <dbReference type="NCBI Taxonomy" id="3075540"/>
    <lineage>
        <taxon>Bacteria</taxon>
        <taxon>Bacillati</taxon>
        <taxon>Actinomycetota</taxon>
        <taxon>Actinomycetes</taxon>
        <taxon>Kitasatosporales</taxon>
        <taxon>Streptomycetaceae</taxon>
        <taxon>Streptomyces</taxon>
    </lineage>
</organism>
<dbReference type="Gene3D" id="1.25.40.10">
    <property type="entry name" value="Tetratricopeptide repeat domain"/>
    <property type="match status" value="1"/>
</dbReference>
<dbReference type="Proteomes" id="UP001183410">
    <property type="component" value="Unassembled WGS sequence"/>
</dbReference>
<dbReference type="InterPro" id="IPR003593">
    <property type="entry name" value="AAA+_ATPase"/>
</dbReference>
<evidence type="ECO:0000259" key="3">
    <source>
        <dbReference type="SMART" id="SM00382"/>
    </source>
</evidence>
<dbReference type="PANTHER" id="PTHR47691:SF3">
    <property type="entry name" value="HTH-TYPE TRANSCRIPTIONAL REGULATOR RV0890C-RELATED"/>
    <property type="match status" value="1"/>
</dbReference>
<dbReference type="PANTHER" id="PTHR47691">
    <property type="entry name" value="REGULATOR-RELATED"/>
    <property type="match status" value="1"/>
</dbReference>
<dbReference type="SUPFAM" id="SSF48452">
    <property type="entry name" value="TPR-like"/>
    <property type="match status" value="2"/>
</dbReference>
<dbReference type="SMART" id="SM00382">
    <property type="entry name" value="AAA"/>
    <property type="match status" value="1"/>
</dbReference>
<evidence type="ECO:0000256" key="2">
    <source>
        <dbReference type="SAM" id="MobiDB-lite"/>
    </source>
</evidence>
<proteinExistence type="predicted"/>
<feature type="region of interest" description="Disordered" evidence="2">
    <location>
        <begin position="669"/>
        <end position="723"/>
    </location>
</feature>
<gene>
    <name evidence="4" type="ORF">RM844_26670</name>
</gene>
<dbReference type="SUPFAM" id="SSF52540">
    <property type="entry name" value="P-loop containing nucleoside triphosphate hydrolases"/>
    <property type="match status" value="1"/>
</dbReference>
<keyword evidence="1" id="KW-0802">TPR repeat</keyword>
<dbReference type="PROSITE" id="PS50005">
    <property type="entry name" value="TPR"/>
    <property type="match status" value="1"/>
</dbReference>
<comment type="caution">
    <text evidence="4">The sequence shown here is derived from an EMBL/GenBank/DDBJ whole genome shotgun (WGS) entry which is preliminary data.</text>
</comment>
<dbReference type="SMART" id="SM00028">
    <property type="entry name" value="TPR"/>
    <property type="match status" value="3"/>
</dbReference>
<evidence type="ECO:0000256" key="1">
    <source>
        <dbReference type="PROSITE-ProRule" id="PRU00339"/>
    </source>
</evidence>
<reference evidence="5" key="1">
    <citation type="submission" date="2023-07" db="EMBL/GenBank/DDBJ databases">
        <title>30 novel species of actinomycetes from the DSMZ collection.</title>
        <authorList>
            <person name="Nouioui I."/>
        </authorList>
    </citation>
    <scope>NUCLEOTIDE SEQUENCE [LARGE SCALE GENOMIC DNA]</scope>
    <source>
        <strain evidence="5">DSM 44915</strain>
    </source>
</reference>
<protein>
    <submittedName>
        <fullName evidence="4">Tetratricopeptide repeat protein</fullName>
    </submittedName>
</protein>
<evidence type="ECO:0000313" key="5">
    <source>
        <dbReference type="Proteomes" id="UP001183410"/>
    </source>
</evidence>
<dbReference type="InterPro" id="IPR027417">
    <property type="entry name" value="P-loop_NTPase"/>
</dbReference>
<keyword evidence="5" id="KW-1185">Reference proteome</keyword>
<dbReference type="InterPro" id="IPR019734">
    <property type="entry name" value="TPR_rpt"/>
</dbReference>
<accession>A0ABU2JYN8</accession>
<feature type="domain" description="AAA+ ATPase" evidence="3">
    <location>
        <begin position="44"/>
        <end position="276"/>
    </location>
</feature>
<evidence type="ECO:0000313" key="4">
    <source>
        <dbReference type="EMBL" id="MDT0269871.1"/>
    </source>
</evidence>
<name>A0ABU2JYN8_9ACTN</name>
<dbReference type="InterPro" id="IPR011990">
    <property type="entry name" value="TPR-like_helical_dom_sf"/>
</dbReference>
<feature type="repeat" description="TPR" evidence="1">
    <location>
        <begin position="475"/>
        <end position="508"/>
    </location>
</feature>
<dbReference type="RefSeq" id="WP_311669952.1">
    <property type="nucleotide sequence ID" value="NZ_JAVREO010000020.1"/>
</dbReference>